<dbReference type="PANTHER" id="PTHR43742:SF10">
    <property type="entry name" value="TRIMETHYLAMINE-N-OXIDE REDUCTASE 2"/>
    <property type="match status" value="1"/>
</dbReference>
<dbReference type="RefSeq" id="WP_056564221.1">
    <property type="nucleotide sequence ID" value="NZ_CP033334.1"/>
</dbReference>
<keyword evidence="3" id="KW-0500">Molybdenum</keyword>
<proteinExistence type="inferred from homology"/>
<dbReference type="GO" id="GO:0009061">
    <property type="term" value="P:anaerobic respiration"/>
    <property type="evidence" value="ECO:0007669"/>
    <property type="project" value="TreeGrafter"/>
</dbReference>
<evidence type="ECO:0000313" key="7">
    <source>
        <dbReference type="EMBL" id="OBQ71710.1"/>
    </source>
</evidence>
<dbReference type="AlphaFoldDB" id="A0A6M7U5R6"/>
<keyword evidence="6" id="KW-0560">Oxidoreductase</keyword>
<evidence type="ECO:0000256" key="4">
    <source>
        <dbReference type="ARBA" id="ARBA00022723"/>
    </source>
</evidence>
<dbReference type="InterPro" id="IPR006657">
    <property type="entry name" value="MoPterin_dinucl-bd_dom"/>
</dbReference>
<dbReference type="Proteomes" id="UP000093737">
    <property type="component" value="Unassembled WGS sequence"/>
</dbReference>
<name>A0A6M7U5R6_RHILI</name>
<dbReference type="Pfam" id="PF00384">
    <property type="entry name" value="Molybdopterin"/>
    <property type="match status" value="1"/>
</dbReference>
<dbReference type="InterPro" id="IPR009010">
    <property type="entry name" value="Asp_de-COase-like_dom_sf"/>
</dbReference>
<dbReference type="PROSITE" id="PS00490">
    <property type="entry name" value="MOLYBDOPTERIN_PROK_2"/>
    <property type="match status" value="1"/>
</dbReference>
<evidence type="ECO:0000256" key="1">
    <source>
        <dbReference type="ARBA" id="ARBA00001942"/>
    </source>
</evidence>
<dbReference type="GO" id="GO:0030151">
    <property type="term" value="F:molybdenum ion binding"/>
    <property type="evidence" value="ECO:0007669"/>
    <property type="project" value="TreeGrafter"/>
</dbReference>
<dbReference type="Gene3D" id="2.40.40.20">
    <property type="match status" value="1"/>
</dbReference>
<protein>
    <submittedName>
        <fullName evidence="7">Biotin transporter BioY</fullName>
    </submittedName>
</protein>
<evidence type="ECO:0000256" key="2">
    <source>
        <dbReference type="ARBA" id="ARBA00010312"/>
    </source>
</evidence>
<dbReference type="InterPro" id="IPR006656">
    <property type="entry name" value="Mopterin_OxRdtase"/>
</dbReference>
<comment type="caution">
    <text evidence="7">The sequence shown here is derived from an EMBL/GenBank/DDBJ whole genome shotgun (WGS) entry which is preliminary data.</text>
</comment>
<dbReference type="Pfam" id="PF01568">
    <property type="entry name" value="Molydop_binding"/>
    <property type="match status" value="1"/>
</dbReference>
<dbReference type="GO" id="GO:0009055">
    <property type="term" value="F:electron transfer activity"/>
    <property type="evidence" value="ECO:0007669"/>
    <property type="project" value="TreeGrafter"/>
</dbReference>
<comment type="cofactor">
    <cofactor evidence="1">
        <name>Mo-bis(molybdopterin guanine dinucleotide)</name>
        <dbReference type="ChEBI" id="CHEBI:60539"/>
    </cofactor>
</comment>
<keyword evidence="4" id="KW-0479">Metal-binding</keyword>
<dbReference type="SUPFAM" id="SSF50692">
    <property type="entry name" value="ADC-like"/>
    <property type="match status" value="1"/>
</dbReference>
<evidence type="ECO:0000256" key="5">
    <source>
        <dbReference type="ARBA" id="ARBA00022764"/>
    </source>
</evidence>
<dbReference type="Gene3D" id="3.90.55.10">
    <property type="entry name" value="Dimethylsulfoxide Reductase, domain 3"/>
    <property type="match status" value="1"/>
</dbReference>
<evidence type="ECO:0000313" key="8">
    <source>
        <dbReference type="Proteomes" id="UP000093737"/>
    </source>
</evidence>
<dbReference type="SUPFAM" id="SSF53706">
    <property type="entry name" value="Formate dehydrogenase/DMSO reductase, domains 1-3"/>
    <property type="match status" value="1"/>
</dbReference>
<dbReference type="Pfam" id="PF18364">
    <property type="entry name" value="Molybdopterin_N"/>
    <property type="match status" value="1"/>
</dbReference>
<dbReference type="GO" id="GO:0016491">
    <property type="term" value="F:oxidoreductase activity"/>
    <property type="evidence" value="ECO:0007669"/>
    <property type="project" value="UniProtKB-KW"/>
</dbReference>
<dbReference type="InterPro" id="IPR050612">
    <property type="entry name" value="Prok_Mopterin_Oxidored"/>
</dbReference>
<gene>
    <name evidence="7" type="ORF">A8145_02255</name>
</gene>
<accession>A0A6M7U5R6</accession>
<evidence type="ECO:0000256" key="6">
    <source>
        <dbReference type="ARBA" id="ARBA00023002"/>
    </source>
</evidence>
<comment type="similarity">
    <text evidence="2">Belongs to the prokaryotic molybdopterin-containing oxidoreductase family.</text>
</comment>
<dbReference type="Gene3D" id="3.40.228.10">
    <property type="entry name" value="Dimethylsulfoxide Reductase, domain 2"/>
    <property type="match status" value="1"/>
</dbReference>
<reference evidence="7 8" key="1">
    <citation type="submission" date="2016-05" db="EMBL/GenBank/DDBJ databases">
        <authorList>
            <person name="Ramsay J.P."/>
        </authorList>
    </citation>
    <scope>NUCLEOTIDE SEQUENCE [LARGE SCALE GENOMIC DNA]</scope>
    <source>
        <strain evidence="7 8">NZP2042</strain>
    </source>
</reference>
<evidence type="ECO:0000256" key="3">
    <source>
        <dbReference type="ARBA" id="ARBA00022505"/>
    </source>
</evidence>
<sequence>MESETLLTTMHWGTYEVRAENGRLVSVEPWIGDPDPSPIGKSMLGTVQGDLRVSRPAIRRGWLEGNRSGGRGGRGGEAFVEVSWETALDIVAAELDRVRVEHGNSAIYAGSYGWASAGRFHHAQSQVHRFLNTIGGYTSSVLSYSYGAAEIILPHVLGGTDGLTGNHSTWDGIERHSELIIAFGGLPWRNAQIQGGGAARHEAAAALRNAVANGARLINVSPVRDDAPRGVETEWLALRPNSDTALMLALCHVLLSEHRHDEAFLARYCTGFEAVRAYILGETDGQPKSPAWAAALSGVAQDRIVALAREMATKRTMLMVSWSLQRADHGEQPYWAAITLAALLGQIGLPGGGLGFGYSSTNGAGRPEMGFRWPSVPQGRNQVPDFIPVARMADMLLNPGGSFDFNGAAMTYPDIRLVYWAGGNPFHHHQDLNRLVEAWQRPETIIVNEPFWTATARHADIVLPVTTPLERNDLAFSNRENLVVAMKQAIDPVGEARDDYRIFADLSTRLGTGEAFTEGRAASDWIPLLYEQARNNANAAGVEMPPFDRFWHDGHADLARQLTSQTLLGSFRADPERQRLATPSGRIELFSQTIDSFGYDDCPGHAVWREPREWLGSELASRFPLHLLSPQPADKLHSQYDHGSVSRAGKVSDRAPLWINRADAAARGIVDGAVVRVFNDRGACLAGAVLTDGLIPGVVQLPTGAWFDPSTPGQPHSLERHGNPNVLTPDRGTSRLAQSPTCNSTLVEVSRFDGAVPPVTAFDPPATVRLADVPGLAGPQPHHKEA</sequence>
<dbReference type="CDD" id="cd02793">
    <property type="entry name" value="MopB_CT_DMSOR-BSOR-TMAOR"/>
    <property type="match status" value="1"/>
</dbReference>
<keyword evidence="5" id="KW-0574">Periplasm</keyword>
<organism evidence="7 8">
    <name type="scientific">Rhizobium loti</name>
    <name type="common">Mesorhizobium loti</name>
    <dbReference type="NCBI Taxonomy" id="381"/>
    <lineage>
        <taxon>Bacteria</taxon>
        <taxon>Pseudomonadati</taxon>
        <taxon>Pseudomonadota</taxon>
        <taxon>Alphaproteobacteria</taxon>
        <taxon>Hyphomicrobiales</taxon>
        <taxon>Phyllobacteriaceae</taxon>
        <taxon>Mesorhizobium</taxon>
    </lineage>
</organism>
<dbReference type="Gene3D" id="3.40.50.740">
    <property type="match status" value="1"/>
</dbReference>
<dbReference type="InterPro" id="IPR006655">
    <property type="entry name" value="Mopterin_OxRdtase_prok_CS"/>
</dbReference>
<dbReference type="InterPro" id="IPR041460">
    <property type="entry name" value="Molybdopterin_N"/>
</dbReference>
<dbReference type="GO" id="GO:0043546">
    <property type="term" value="F:molybdopterin cofactor binding"/>
    <property type="evidence" value="ECO:0007669"/>
    <property type="project" value="InterPro"/>
</dbReference>
<dbReference type="GO" id="GO:0030288">
    <property type="term" value="C:outer membrane-bounded periplasmic space"/>
    <property type="evidence" value="ECO:0007669"/>
    <property type="project" value="TreeGrafter"/>
</dbReference>
<dbReference type="PROSITE" id="PS00932">
    <property type="entry name" value="MOLYBDOPTERIN_PROK_3"/>
    <property type="match status" value="1"/>
</dbReference>
<dbReference type="PANTHER" id="PTHR43742">
    <property type="entry name" value="TRIMETHYLAMINE-N-OXIDE REDUCTASE"/>
    <property type="match status" value="1"/>
</dbReference>
<dbReference type="InterPro" id="IPR041954">
    <property type="entry name" value="CT_DMSOR/BSOR/TMAOR"/>
</dbReference>
<dbReference type="EMBL" id="LYTK01000001">
    <property type="protein sequence ID" value="OBQ71710.1"/>
    <property type="molecule type" value="Genomic_DNA"/>
</dbReference>